<dbReference type="Proteomes" id="UP001153069">
    <property type="component" value="Unassembled WGS sequence"/>
</dbReference>
<dbReference type="AlphaFoldDB" id="A0A9N8F528"/>
<evidence type="ECO:0000313" key="2">
    <source>
        <dbReference type="Proteomes" id="UP001153069"/>
    </source>
</evidence>
<comment type="caution">
    <text evidence="1">The sequence shown here is derived from an EMBL/GenBank/DDBJ whole genome shotgun (WGS) entry which is preliminary data.</text>
</comment>
<dbReference type="EMBL" id="CAICTM010003983">
    <property type="protein sequence ID" value="CAB9531781.1"/>
    <property type="molecule type" value="Genomic_DNA"/>
</dbReference>
<name>A0A9N8F528_9STRA</name>
<sequence>MKLVLDLNTEAAMRGEVEEYLGRQPAGVSSFGDLVDVLAQSHKVKNAYAKKDFHKDPSGMDARFEITGVLNAIMQGAKAERVVESWDDLKKELSLDGDVDFAEPSVEKEEEEAGWLLVKEQA</sequence>
<protein>
    <submittedName>
        <fullName evidence="1">Uncharacterized protein</fullName>
    </submittedName>
</protein>
<accession>A0A9N8F528</accession>
<proteinExistence type="predicted"/>
<organism evidence="1 2">
    <name type="scientific">Seminavis robusta</name>
    <dbReference type="NCBI Taxonomy" id="568900"/>
    <lineage>
        <taxon>Eukaryota</taxon>
        <taxon>Sar</taxon>
        <taxon>Stramenopiles</taxon>
        <taxon>Ochrophyta</taxon>
        <taxon>Bacillariophyta</taxon>
        <taxon>Bacillariophyceae</taxon>
        <taxon>Bacillariophycidae</taxon>
        <taxon>Naviculales</taxon>
        <taxon>Naviculaceae</taxon>
        <taxon>Seminavis</taxon>
    </lineage>
</organism>
<gene>
    <name evidence="1" type="ORF">SEMRO_3985_G352300.1</name>
</gene>
<evidence type="ECO:0000313" key="1">
    <source>
        <dbReference type="EMBL" id="CAB9531781.1"/>
    </source>
</evidence>
<reference evidence="1" key="1">
    <citation type="submission" date="2020-06" db="EMBL/GenBank/DDBJ databases">
        <authorList>
            <consortium name="Plant Systems Biology data submission"/>
        </authorList>
    </citation>
    <scope>NUCLEOTIDE SEQUENCE</scope>
    <source>
        <strain evidence="1">D6</strain>
    </source>
</reference>
<keyword evidence="2" id="KW-1185">Reference proteome</keyword>